<feature type="domain" description="HTH CENPB-type" evidence="2">
    <location>
        <begin position="1"/>
        <end position="58"/>
    </location>
</feature>
<accession>A0A8C4WV38</accession>
<dbReference type="Proteomes" id="UP000694388">
    <property type="component" value="Unplaced"/>
</dbReference>
<reference evidence="3" key="2">
    <citation type="submission" date="2025-09" db="UniProtKB">
        <authorList>
            <consortium name="Ensembl"/>
        </authorList>
    </citation>
    <scope>IDENTIFICATION</scope>
</reference>
<evidence type="ECO:0000259" key="2">
    <source>
        <dbReference type="PROSITE" id="PS51253"/>
    </source>
</evidence>
<dbReference type="InterPro" id="IPR009057">
    <property type="entry name" value="Homeodomain-like_sf"/>
</dbReference>
<keyword evidence="1" id="KW-0238">DNA-binding</keyword>
<dbReference type="GO" id="GO:0003677">
    <property type="term" value="F:DNA binding"/>
    <property type="evidence" value="ECO:0007669"/>
    <property type="project" value="UniProtKB-KW"/>
</dbReference>
<evidence type="ECO:0000256" key="1">
    <source>
        <dbReference type="ARBA" id="ARBA00023125"/>
    </source>
</evidence>
<sequence length="84" mass="9866">MWIEHQNQQNMALSGKVIQEKMSLYCNLTKDNNDPVPFADSHGWFERFKGCHAFHNLVIARISYLKSFCIFLDLRVELTILHGR</sequence>
<dbReference type="InterPro" id="IPR006600">
    <property type="entry name" value="HTH_CenpB_DNA-bd_dom"/>
</dbReference>
<organism evidence="3 4">
    <name type="scientific">Eptatretus burgeri</name>
    <name type="common">Inshore hagfish</name>
    <dbReference type="NCBI Taxonomy" id="7764"/>
    <lineage>
        <taxon>Eukaryota</taxon>
        <taxon>Metazoa</taxon>
        <taxon>Chordata</taxon>
        <taxon>Craniata</taxon>
        <taxon>Vertebrata</taxon>
        <taxon>Cyclostomata</taxon>
        <taxon>Myxini</taxon>
        <taxon>Myxiniformes</taxon>
        <taxon>Myxinidae</taxon>
        <taxon>Eptatretinae</taxon>
        <taxon>Eptatretus</taxon>
    </lineage>
</organism>
<keyword evidence="4" id="KW-1185">Reference proteome</keyword>
<dbReference type="SUPFAM" id="SSF46689">
    <property type="entry name" value="Homeodomain-like"/>
    <property type="match status" value="1"/>
</dbReference>
<dbReference type="PROSITE" id="PS51253">
    <property type="entry name" value="HTH_CENPB"/>
    <property type="match status" value="1"/>
</dbReference>
<dbReference type="AlphaFoldDB" id="A0A8C4WV38"/>
<dbReference type="Ensembl" id="ENSEBUT00000013469.1">
    <property type="protein sequence ID" value="ENSEBUP00000012893.1"/>
    <property type="gene ID" value="ENSEBUG00000008178.1"/>
</dbReference>
<reference evidence="3" key="1">
    <citation type="submission" date="2025-08" db="UniProtKB">
        <authorList>
            <consortium name="Ensembl"/>
        </authorList>
    </citation>
    <scope>IDENTIFICATION</scope>
</reference>
<protein>
    <recommendedName>
        <fullName evidence="2">HTH CENPB-type domain-containing protein</fullName>
    </recommendedName>
</protein>
<evidence type="ECO:0000313" key="4">
    <source>
        <dbReference type="Proteomes" id="UP000694388"/>
    </source>
</evidence>
<dbReference type="Pfam" id="PF03221">
    <property type="entry name" value="HTH_Tnp_Tc5"/>
    <property type="match status" value="1"/>
</dbReference>
<evidence type="ECO:0000313" key="3">
    <source>
        <dbReference type="Ensembl" id="ENSEBUP00000012893.1"/>
    </source>
</evidence>
<proteinExistence type="predicted"/>
<dbReference type="Gene3D" id="1.10.10.60">
    <property type="entry name" value="Homeodomain-like"/>
    <property type="match status" value="1"/>
</dbReference>
<name>A0A8C4WV38_EPTBU</name>